<dbReference type="SUPFAM" id="SSF51735">
    <property type="entry name" value="NAD(P)-binding Rossmann-fold domains"/>
    <property type="match status" value="1"/>
</dbReference>
<reference evidence="3" key="1">
    <citation type="journal article" date="2014" name="Int. J. Syst. Evol. Microbiol.">
        <title>Complete genome sequence of Corynebacterium casei LMG S-19264T (=DSM 44701T), isolated from a smear-ripened cheese.</title>
        <authorList>
            <consortium name="US DOE Joint Genome Institute (JGI-PGF)"/>
            <person name="Walter F."/>
            <person name="Albersmeier A."/>
            <person name="Kalinowski J."/>
            <person name="Ruckert C."/>
        </authorList>
    </citation>
    <scope>NUCLEOTIDE SEQUENCE</scope>
    <source>
        <strain evidence="3">KCTC 42650</strain>
    </source>
</reference>
<sequence>MPHNVPDFSCPDRNRRVILSERPTGVPQPGHFSLDEVARPEASDGEILVRNVYLSVDPAQRGWASDVANYSEPVPLGGPMRALAVAQVIASRAEGFSEGDFVYGFFGWQDYAAVAPSAVLHRCTQDLPLEAFASLCGINGVTAYLGLTTLGRPAEGDTLVVSTAAGSVGSFVGQIGKGLGCRTIGLTGSDDKVATCRDTFGYDVAINYKTADLDSAVRSAAPGGVNVYFDNTGGAILDTVLRQMAVGGRIVQCGTAANQVWSPPPTGPRNEREIMTRRLIWSGFVIFDHLNAYARACDDLTAMHADGRLTFATDMKQGIDTAPGAIADLYAGRNSGKSLIYIG</sequence>
<organism evidence="3 4">
    <name type="scientific">Seohaeicola zhoushanensis</name>
    <dbReference type="NCBI Taxonomy" id="1569283"/>
    <lineage>
        <taxon>Bacteria</taxon>
        <taxon>Pseudomonadati</taxon>
        <taxon>Pseudomonadota</taxon>
        <taxon>Alphaproteobacteria</taxon>
        <taxon>Rhodobacterales</taxon>
        <taxon>Roseobacteraceae</taxon>
        <taxon>Seohaeicola</taxon>
    </lineage>
</organism>
<dbReference type="InterPro" id="IPR041694">
    <property type="entry name" value="ADH_N_2"/>
</dbReference>
<evidence type="ECO:0000259" key="2">
    <source>
        <dbReference type="SMART" id="SM00829"/>
    </source>
</evidence>
<dbReference type="InterPro" id="IPR013149">
    <property type="entry name" value="ADH-like_C"/>
</dbReference>
<evidence type="ECO:0000256" key="1">
    <source>
        <dbReference type="ARBA" id="ARBA00023002"/>
    </source>
</evidence>
<dbReference type="SUPFAM" id="SSF50129">
    <property type="entry name" value="GroES-like"/>
    <property type="match status" value="1"/>
</dbReference>
<dbReference type="FunFam" id="3.40.50.720:FF:000121">
    <property type="entry name" value="Prostaglandin reductase 2"/>
    <property type="match status" value="1"/>
</dbReference>
<dbReference type="PANTHER" id="PTHR43205:SF7">
    <property type="entry name" value="PROSTAGLANDIN REDUCTASE 1"/>
    <property type="match status" value="1"/>
</dbReference>
<dbReference type="RefSeq" id="WP_189682217.1">
    <property type="nucleotide sequence ID" value="NZ_BNCJ01000019.1"/>
</dbReference>
<dbReference type="AlphaFoldDB" id="A0A8J3H0E2"/>
<dbReference type="Pfam" id="PF00107">
    <property type="entry name" value="ADH_zinc_N"/>
    <property type="match status" value="1"/>
</dbReference>
<dbReference type="InterPro" id="IPR020843">
    <property type="entry name" value="ER"/>
</dbReference>
<comment type="caution">
    <text evidence="3">The sequence shown here is derived from an EMBL/GenBank/DDBJ whole genome shotgun (WGS) entry which is preliminary data.</text>
</comment>
<dbReference type="EMBL" id="BNCJ01000019">
    <property type="protein sequence ID" value="GHF67408.1"/>
    <property type="molecule type" value="Genomic_DNA"/>
</dbReference>
<feature type="domain" description="Enoyl reductase (ER)" evidence="2">
    <location>
        <begin position="25"/>
        <end position="340"/>
    </location>
</feature>
<dbReference type="InterPro" id="IPR011032">
    <property type="entry name" value="GroES-like_sf"/>
</dbReference>
<dbReference type="InterPro" id="IPR045010">
    <property type="entry name" value="MDR_fam"/>
</dbReference>
<evidence type="ECO:0000313" key="3">
    <source>
        <dbReference type="EMBL" id="GHF67408.1"/>
    </source>
</evidence>
<dbReference type="Pfam" id="PF16884">
    <property type="entry name" value="ADH_N_2"/>
    <property type="match status" value="1"/>
</dbReference>
<gene>
    <name evidence="3" type="ORF">GCM10017056_43320</name>
</gene>
<dbReference type="SMART" id="SM00829">
    <property type="entry name" value="PKS_ER"/>
    <property type="match status" value="1"/>
</dbReference>
<accession>A0A8J3H0E2</accession>
<name>A0A8J3H0E2_9RHOB</name>
<dbReference type="CDD" id="cd05288">
    <property type="entry name" value="PGDH"/>
    <property type="match status" value="1"/>
</dbReference>
<dbReference type="PANTHER" id="PTHR43205">
    <property type="entry name" value="PROSTAGLANDIN REDUCTASE"/>
    <property type="match status" value="1"/>
</dbReference>
<dbReference type="Proteomes" id="UP000626220">
    <property type="component" value="Unassembled WGS sequence"/>
</dbReference>
<evidence type="ECO:0000313" key="4">
    <source>
        <dbReference type="Proteomes" id="UP000626220"/>
    </source>
</evidence>
<dbReference type="InterPro" id="IPR036291">
    <property type="entry name" value="NAD(P)-bd_dom_sf"/>
</dbReference>
<dbReference type="Gene3D" id="3.90.180.10">
    <property type="entry name" value="Medium-chain alcohol dehydrogenases, catalytic domain"/>
    <property type="match status" value="1"/>
</dbReference>
<proteinExistence type="predicted"/>
<keyword evidence="1" id="KW-0560">Oxidoreductase</keyword>
<dbReference type="Gene3D" id="3.40.50.720">
    <property type="entry name" value="NAD(P)-binding Rossmann-like Domain"/>
    <property type="match status" value="1"/>
</dbReference>
<protein>
    <submittedName>
        <fullName evidence="3">NADP-dependent oxidoreductase</fullName>
    </submittedName>
</protein>
<reference evidence="3" key="2">
    <citation type="submission" date="2020-09" db="EMBL/GenBank/DDBJ databases">
        <authorList>
            <person name="Sun Q."/>
            <person name="Kim S."/>
        </authorList>
    </citation>
    <scope>NUCLEOTIDE SEQUENCE</scope>
    <source>
        <strain evidence="3">KCTC 42650</strain>
    </source>
</reference>
<dbReference type="GO" id="GO:0016628">
    <property type="term" value="F:oxidoreductase activity, acting on the CH-CH group of donors, NAD or NADP as acceptor"/>
    <property type="evidence" value="ECO:0007669"/>
    <property type="project" value="InterPro"/>
</dbReference>
<keyword evidence="4" id="KW-1185">Reference proteome</keyword>